<keyword evidence="3" id="KW-1185">Reference proteome</keyword>
<accession>A0ABW6GP62</accession>
<protein>
    <recommendedName>
        <fullName evidence="1">DUF7691 domain-containing protein</fullName>
    </recommendedName>
</protein>
<comment type="caution">
    <text evidence="2">The sequence shown here is derived from an EMBL/GenBank/DDBJ whole genome shotgun (WGS) entry which is preliminary data.</text>
</comment>
<dbReference type="Proteomes" id="UP001599542">
    <property type="component" value="Unassembled WGS sequence"/>
</dbReference>
<evidence type="ECO:0000313" key="2">
    <source>
        <dbReference type="EMBL" id="MFE1354536.1"/>
    </source>
</evidence>
<gene>
    <name evidence="2" type="ORF">ACFW6T_21345</name>
</gene>
<evidence type="ECO:0000259" key="1">
    <source>
        <dbReference type="Pfam" id="PF24740"/>
    </source>
</evidence>
<reference evidence="2 3" key="1">
    <citation type="submission" date="2024-09" db="EMBL/GenBank/DDBJ databases">
        <title>The Natural Products Discovery Center: Release of the First 8490 Sequenced Strains for Exploring Actinobacteria Biosynthetic Diversity.</title>
        <authorList>
            <person name="Kalkreuter E."/>
            <person name="Kautsar S.A."/>
            <person name="Yang D."/>
            <person name="Bader C.D."/>
            <person name="Teijaro C.N."/>
            <person name="Fluegel L."/>
            <person name="Davis C.M."/>
            <person name="Simpson J.R."/>
            <person name="Lauterbach L."/>
            <person name="Steele A.D."/>
            <person name="Gui C."/>
            <person name="Meng S."/>
            <person name="Li G."/>
            <person name="Viehrig K."/>
            <person name="Ye F."/>
            <person name="Su P."/>
            <person name="Kiefer A.F."/>
            <person name="Nichols A."/>
            <person name="Cepeda A.J."/>
            <person name="Yan W."/>
            <person name="Fan B."/>
            <person name="Jiang Y."/>
            <person name="Adhikari A."/>
            <person name="Zheng C.-J."/>
            <person name="Schuster L."/>
            <person name="Cowan T.M."/>
            <person name="Smanski M.J."/>
            <person name="Chevrette M.G."/>
            <person name="De Carvalho L.P.S."/>
            <person name="Shen B."/>
        </authorList>
    </citation>
    <scope>NUCLEOTIDE SEQUENCE [LARGE SCALE GENOMIC DNA]</scope>
    <source>
        <strain evidence="2 3">NPDC058753</strain>
    </source>
</reference>
<dbReference type="Pfam" id="PF24740">
    <property type="entry name" value="DUF7691"/>
    <property type="match status" value="1"/>
</dbReference>
<name>A0ABW6GP62_9ACTN</name>
<organism evidence="2 3">
    <name type="scientific">Kitasatospora phosalacinea</name>
    <dbReference type="NCBI Taxonomy" id="2065"/>
    <lineage>
        <taxon>Bacteria</taxon>
        <taxon>Bacillati</taxon>
        <taxon>Actinomycetota</taxon>
        <taxon>Actinomycetes</taxon>
        <taxon>Kitasatosporales</taxon>
        <taxon>Streptomycetaceae</taxon>
        <taxon>Kitasatospora</taxon>
    </lineage>
</organism>
<feature type="domain" description="DUF7691" evidence="1">
    <location>
        <begin position="1"/>
        <end position="207"/>
    </location>
</feature>
<dbReference type="EMBL" id="JBHYPX010000045">
    <property type="protein sequence ID" value="MFE1354536.1"/>
    <property type="molecule type" value="Genomic_DNA"/>
</dbReference>
<evidence type="ECO:0000313" key="3">
    <source>
        <dbReference type="Proteomes" id="UP001599542"/>
    </source>
</evidence>
<dbReference type="RefSeq" id="WP_380318355.1">
    <property type="nucleotide sequence ID" value="NZ_JBHYPW010000006.1"/>
</dbReference>
<proteinExistence type="predicted"/>
<dbReference type="InterPro" id="IPR056108">
    <property type="entry name" value="DUF7691"/>
</dbReference>
<sequence>MSSSLNAFLLDPAAARGLVGSGDERPLRLAADRLRDELASADDWFSYEIENGAPRAAEALRALVHGGPYSADRDHAFQYGYAYQRLCSLRGEFLDNSSFSPFRGAWLDVVDEGLAALGVAAVSVAEFGYGGGLPAGVPRSAEFPGCGEWTHEQCLAALAEFERSERSGRDGTAPELERDVAKAVADVRDWLRRAVKHPGLGVVGFVS</sequence>